<accession>G3XT39</accession>
<evidence type="ECO:0000313" key="2">
    <source>
        <dbReference type="Proteomes" id="UP000009038"/>
    </source>
</evidence>
<dbReference type="AlphaFoldDB" id="G3XT39"/>
<name>G3XT39_ASPNA</name>
<comment type="caution">
    <text evidence="1">The sequence shown here is derived from an EMBL/GenBank/DDBJ whole genome shotgun (WGS) entry which is preliminary data.</text>
</comment>
<dbReference type="Proteomes" id="UP000009038">
    <property type="component" value="Unassembled WGS sequence"/>
</dbReference>
<dbReference type="VEuPathDB" id="FungiDB:ASPNIDRAFT2_1132165"/>
<reference evidence="1 2" key="1">
    <citation type="journal article" date="2011" name="Genome Res.">
        <title>Comparative genomics of citric-acid-producing Aspergillus niger ATCC 1015 versus enzyme-producing CBS 513.88.</title>
        <authorList>
            <person name="Andersen M.R."/>
            <person name="Salazar M.P."/>
            <person name="Schaap P.J."/>
            <person name="van de Vondervoort P.J."/>
            <person name="Culley D."/>
            <person name="Thykaer J."/>
            <person name="Frisvad J.C."/>
            <person name="Nielsen K.F."/>
            <person name="Albang R."/>
            <person name="Albermann K."/>
            <person name="Berka R.M."/>
            <person name="Braus G.H."/>
            <person name="Braus-Stromeyer S.A."/>
            <person name="Corrochano L.M."/>
            <person name="Dai Z."/>
            <person name="van Dijck P.W."/>
            <person name="Hofmann G."/>
            <person name="Lasure L.L."/>
            <person name="Magnuson J.K."/>
            <person name="Menke H."/>
            <person name="Meijer M."/>
            <person name="Meijer S.L."/>
            <person name="Nielsen J.B."/>
            <person name="Nielsen M.L."/>
            <person name="van Ooyen A.J."/>
            <person name="Pel H.J."/>
            <person name="Poulsen L."/>
            <person name="Samson R.A."/>
            <person name="Stam H."/>
            <person name="Tsang A."/>
            <person name="van den Brink J.M."/>
            <person name="Atkins A."/>
            <person name="Aerts A."/>
            <person name="Shapiro H."/>
            <person name="Pangilinan J."/>
            <person name="Salamov A."/>
            <person name="Lou Y."/>
            <person name="Lindquist E."/>
            <person name="Lucas S."/>
            <person name="Grimwood J."/>
            <person name="Grigoriev I.V."/>
            <person name="Kubicek C.P."/>
            <person name="Martinez D."/>
            <person name="van Peij N.N."/>
            <person name="Roubos J.A."/>
            <person name="Nielsen J."/>
            <person name="Baker S.E."/>
        </authorList>
    </citation>
    <scope>NUCLEOTIDE SEQUENCE [LARGE SCALE GENOMIC DNA]</scope>
    <source>
        <strain evidence="2">ATCC 1015 / CBS 113.46 / FGSC A1144 / LSHB Ac4 / NCTC 3858a / NRRL 328 / USDA 3528.7</strain>
    </source>
</reference>
<evidence type="ECO:0000313" key="1">
    <source>
        <dbReference type="EMBL" id="EHA26666.1"/>
    </source>
</evidence>
<dbReference type="HOGENOM" id="CLU_1834738_0_0_1"/>
<gene>
    <name evidence="1" type="ORF">ASPNIDRAFT_35913</name>
</gene>
<proteinExistence type="predicted"/>
<protein>
    <submittedName>
        <fullName evidence="1">Uncharacterized protein</fullName>
    </submittedName>
</protein>
<organism evidence="1 2">
    <name type="scientific">Aspergillus niger (strain ATCC 1015 / CBS 113.46 / FGSC A1144 / LSHB Ac4 / NCTC 3858a / NRRL 328 / USDA 3528.7)</name>
    <dbReference type="NCBI Taxonomy" id="380704"/>
    <lineage>
        <taxon>Eukaryota</taxon>
        <taxon>Fungi</taxon>
        <taxon>Dikarya</taxon>
        <taxon>Ascomycota</taxon>
        <taxon>Pezizomycotina</taxon>
        <taxon>Eurotiomycetes</taxon>
        <taxon>Eurotiomycetidae</taxon>
        <taxon>Eurotiales</taxon>
        <taxon>Aspergillaceae</taxon>
        <taxon>Aspergillus</taxon>
        <taxon>Aspergillus subgen. Circumdati</taxon>
    </lineage>
</organism>
<dbReference type="EMBL" id="ACJE01000004">
    <property type="protein sequence ID" value="EHA26666.1"/>
    <property type="molecule type" value="Genomic_DNA"/>
</dbReference>
<sequence length="140" mass="15126">MSSIESLQSYNVFSDYFWLVGSLISMYTSGTGGLNLATILIGQDVFTSTSVHVAGRFLLAACFTTSSSSIQDTLSAANETIPLGLRSSLPRSHCILFPCVDAVNLKMTKCWNISGWTRLAGPFRVMLIPCLCGFAVNDLN</sequence>